<dbReference type="EMBL" id="PDPS01000028">
    <property type="protein sequence ID" value="PID57267.1"/>
    <property type="molecule type" value="Genomic_DNA"/>
</dbReference>
<feature type="domain" description="Heat-inducible transcription repressor HrcA C-terminal" evidence="6">
    <location>
        <begin position="111"/>
        <end position="332"/>
    </location>
</feature>
<dbReference type="Gene3D" id="3.30.450.40">
    <property type="match status" value="1"/>
</dbReference>
<evidence type="ECO:0000313" key="7">
    <source>
        <dbReference type="EMBL" id="PID57267.1"/>
    </source>
</evidence>
<keyword evidence="1 5" id="KW-0678">Repressor</keyword>
<dbReference type="AlphaFoldDB" id="A0A2G6E5P6"/>
<dbReference type="GO" id="GO:0045892">
    <property type="term" value="P:negative regulation of DNA-templated transcription"/>
    <property type="evidence" value="ECO:0007669"/>
    <property type="project" value="UniProtKB-UniRule"/>
</dbReference>
<dbReference type="SUPFAM" id="SSF46785">
    <property type="entry name" value="Winged helix' DNA-binding domain"/>
    <property type="match status" value="1"/>
</dbReference>
<sequence length="352" mass="39943">MKSESQLEKRQRKILIAVVCSYISSAEPVGSRTIARKYDFGISPATIRNIMADLEESGFLAQPHTSAGRVPTDKGFRFYVDHLKHSLQSLEHITSFNIEDILHNEAEIGNLMKKTTDLLSRLSHQAGLMLAPNLKNTVCRHIDFIKLNNSQTLVIFISESGHVHKRVIRLGEDISQDTFDQMSRLITNELMGLSLTKIRSKLMDMLSAEKIKFDALYARAVKLSQQFFDEEVDESELYLGGTFNMMNHPEFADIEKIKALFQAFEEKRILLSIIDKCLEEELEGAKVIIGEENSVVDMQDLSFVLSSYNYGERLLGVVGVIGPKRMDYTQVIPMVEYTAKTISRLLTNRIES</sequence>
<dbReference type="NCBIfam" id="TIGR00331">
    <property type="entry name" value="hrcA"/>
    <property type="match status" value="1"/>
</dbReference>
<dbReference type="InterPro" id="IPR029016">
    <property type="entry name" value="GAF-like_dom_sf"/>
</dbReference>
<accession>A0A2G6E5P6</accession>
<comment type="similarity">
    <text evidence="5">Belongs to the HrcA family.</text>
</comment>
<dbReference type="InterPro" id="IPR036388">
    <property type="entry name" value="WH-like_DNA-bd_sf"/>
</dbReference>
<dbReference type="PANTHER" id="PTHR34824">
    <property type="entry name" value="HEAT-INDUCIBLE TRANSCRIPTION REPRESSOR HRCA"/>
    <property type="match status" value="1"/>
</dbReference>
<reference evidence="7 8" key="1">
    <citation type="submission" date="2017-10" db="EMBL/GenBank/DDBJ databases">
        <title>Novel microbial diversity and functional potential in the marine mammal oral microbiome.</title>
        <authorList>
            <person name="Dudek N.K."/>
            <person name="Sun C.L."/>
            <person name="Burstein D."/>
            <person name="Kantor R.S."/>
            <person name="Aliaga Goltsman D.S."/>
            <person name="Bik E.M."/>
            <person name="Thomas B.C."/>
            <person name="Banfield J.F."/>
            <person name="Relman D.A."/>
        </authorList>
    </citation>
    <scope>NUCLEOTIDE SEQUENCE [LARGE SCALE GENOMIC DNA]</scope>
    <source>
        <strain evidence="7">DOLZORAL124_49_17</strain>
    </source>
</reference>
<dbReference type="Pfam" id="PF01628">
    <property type="entry name" value="HrcA"/>
    <property type="match status" value="1"/>
</dbReference>
<evidence type="ECO:0000259" key="6">
    <source>
        <dbReference type="Pfam" id="PF01628"/>
    </source>
</evidence>
<dbReference type="GO" id="GO:0003677">
    <property type="term" value="F:DNA binding"/>
    <property type="evidence" value="ECO:0007669"/>
    <property type="project" value="InterPro"/>
</dbReference>
<name>A0A2G6E5P6_9BACT</name>
<dbReference type="Gene3D" id="3.30.390.60">
    <property type="entry name" value="Heat-inducible transcription repressor hrca homolog, domain 3"/>
    <property type="match status" value="1"/>
</dbReference>
<dbReference type="SUPFAM" id="SSF55781">
    <property type="entry name" value="GAF domain-like"/>
    <property type="match status" value="1"/>
</dbReference>
<evidence type="ECO:0000313" key="8">
    <source>
        <dbReference type="Proteomes" id="UP000229740"/>
    </source>
</evidence>
<dbReference type="InterPro" id="IPR023120">
    <property type="entry name" value="WHTH_transcript_rep_HrcA_IDD"/>
</dbReference>
<dbReference type="InterPro" id="IPR036390">
    <property type="entry name" value="WH_DNA-bd_sf"/>
</dbReference>
<dbReference type="PIRSF" id="PIRSF005485">
    <property type="entry name" value="HrcA"/>
    <property type="match status" value="1"/>
</dbReference>
<evidence type="ECO:0000256" key="3">
    <source>
        <dbReference type="ARBA" id="ARBA00023016"/>
    </source>
</evidence>
<dbReference type="HAMAP" id="MF_00081">
    <property type="entry name" value="HrcA"/>
    <property type="match status" value="1"/>
</dbReference>
<evidence type="ECO:0000256" key="1">
    <source>
        <dbReference type="ARBA" id="ARBA00022491"/>
    </source>
</evidence>
<evidence type="ECO:0000256" key="2">
    <source>
        <dbReference type="ARBA" id="ARBA00023015"/>
    </source>
</evidence>
<comment type="function">
    <text evidence="5">Negative regulator of class I heat shock genes (grpE-dnaK-dnaJ and groELS operons). Prevents heat-shock induction of these operons.</text>
</comment>
<dbReference type="InterPro" id="IPR021153">
    <property type="entry name" value="HrcA_C"/>
</dbReference>
<comment type="caution">
    <text evidence="7">The sequence shown here is derived from an EMBL/GenBank/DDBJ whole genome shotgun (WGS) entry which is preliminary data.</text>
</comment>
<dbReference type="Gene3D" id="1.10.10.10">
    <property type="entry name" value="Winged helix-like DNA-binding domain superfamily/Winged helix DNA-binding domain"/>
    <property type="match status" value="1"/>
</dbReference>
<dbReference type="Proteomes" id="UP000229740">
    <property type="component" value="Unassembled WGS sequence"/>
</dbReference>
<evidence type="ECO:0000256" key="5">
    <source>
        <dbReference type="HAMAP-Rule" id="MF_00081"/>
    </source>
</evidence>
<keyword evidence="4 5" id="KW-0804">Transcription</keyword>
<keyword evidence="2 5" id="KW-0805">Transcription regulation</keyword>
<evidence type="ECO:0000256" key="4">
    <source>
        <dbReference type="ARBA" id="ARBA00023163"/>
    </source>
</evidence>
<protein>
    <recommendedName>
        <fullName evidence="5">Heat-inducible transcription repressor HrcA</fullName>
    </recommendedName>
</protein>
<organism evidence="7 8">
    <name type="scientific">candidate division KSB3 bacterium</name>
    <dbReference type="NCBI Taxonomy" id="2044937"/>
    <lineage>
        <taxon>Bacteria</taxon>
        <taxon>candidate division KSB3</taxon>
    </lineage>
</organism>
<proteinExistence type="inferred from homology"/>
<gene>
    <name evidence="5 7" type="primary">hrcA</name>
    <name evidence="7" type="ORF">CSB45_08570</name>
</gene>
<dbReference type="PANTHER" id="PTHR34824:SF1">
    <property type="entry name" value="HEAT-INDUCIBLE TRANSCRIPTION REPRESSOR HRCA"/>
    <property type="match status" value="1"/>
</dbReference>
<keyword evidence="3 5" id="KW-0346">Stress response</keyword>
<dbReference type="InterPro" id="IPR002571">
    <property type="entry name" value="HrcA"/>
</dbReference>